<keyword evidence="3" id="KW-1133">Transmembrane helix</keyword>
<comment type="catalytic activity">
    <reaction evidence="2">
        <text>2 GTP = 3',3'-c-di-GMP + 2 diphosphate</text>
        <dbReference type="Rhea" id="RHEA:24898"/>
        <dbReference type="ChEBI" id="CHEBI:33019"/>
        <dbReference type="ChEBI" id="CHEBI:37565"/>
        <dbReference type="ChEBI" id="CHEBI:58805"/>
        <dbReference type="EC" id="2.7.7.65"/>
    </reaction>
</comment>
<dbReference type="Pfam" id="PF00990">
    <property type="entry name" value="GGDEF"/>
    <property type="match status" value="1"/>
</dbReference>
<dbReference type="OrthoDB" id="9812260at2"/>
<evidence type="ECO:0000259" key="4">
    <source>
        <dbReference type="PROSITE" id="PS50887"/>
    </source>
</evidence>
<dbReference type="InterPro" id="IPR029787">
    <property type="entry name" value="Nucleotide_cyclase"/>
</dbReference>
<dbReference type="RefSeq" id="WP_025292498.1">
    <property type="nucleotide sequence ID" value="NZ_CP006644.1"/>
</dbReference>
<dbReference type="SUPFAM" id="SSF55073">
    <property type="entry name" value="Nucleotide cyclase"/>
    <property type="match status" value="1"/>
</dbReference>
<reference evidence="5 6" key="1">
    <citation type="submission" date="2013-07" db="EMBL/GenBank/DDBJ databases">
        <title>Completed genome of Sphingomonas sanxanigenens NX02.</title>
        <authorList>
            <person name="Ma T."/>
            <person name="Huang H."/>
            <person name="Wu M."/>
            <person name="Li X."/>
            <person name="Li G."/>
        </authorList>
    </citation>
    <scope>NUCLEOTIDE SEQUENCE [LARGE SCALE GENOMIC DNA]</scope>
    <source>
        <strain evidence="5 6">NX02</strain>
    </source>
</reference>
<name>W0ADA7_9SPHN</name>
<dbReference type="Gene3D" id="3.30.70.270">
    <property type="match status" value="1"/>
</dbReference>
<feature type="transmembrane region" description="Helical" evidence="3">
    <location>
        <begin position="64"/>
        <end position="84"/>
    </location>
</feature>
<keyword evidence="6" id="KW-1185">Reference proteome</keyword>
<dbReference type="STRING" id="1123269.NX02_12975"/>
<dbReference type="HOGENOM" id="CLU_723416_0_0_5"/>
<accession>W0ADA7</accession>
<dbReference type="InterPro" id="IPR050469">
    <property type="entry name" value="Diguanylate_Cyclase"/>
</dbReference>
<evidence type="ECO:0000256" key="3">
    <source>
        <dbReference type="SAM" id="Phobius"/>
    </source>
</evidence>
<feature type="domain" description="GGDEF" evidence="4">
    <location>
        <begin position="252"/>
        <end position="382"/>
    </location>
</feature>
<organism evidence="5 6">
    <name type="scientific">Sphingomonas sanxanigenens DSM 19645 = NX02</name>
    <dbReference type="NCBI Taxonomy" id="1123269"/>
    <lineage>
        <taxon>Bacteria</taxon>
        <taxon>Pseudomonadati</taxon>
        <taxon>Pseudomonadota</taxon>
        <taxon>Alphaproteobacteria</taxon>
        <taxon>Sphingomonadales</taxon>
        <taxon>Sphingomonadaceae</taxon>
        <taxon>Sphingomonas</taxon>
    </lineage>
</organism>
<dbReference type="AlphaFoldDB" id="W0ADA7"/>
<dbReference type="EMBL" id="CP006644">
    <property type="protein sequence ID" value="AHE54293.1"/>
    <property type="molecule type" value="Genomic_DNA"/>
</dbReference>
<evidence type="ECO:0000256" key="2">
    <source>
        <dbReference type="ARBA" id="ARBA00034247"/>
    </source>
</evidence>
<feature type="transmembrane region" description="Helical" evidence="3">
    <location>
        <begin position="36"/>
        <end position="58"/>
    </location>
</feature>
<feature type="transmembrane region" description="Helical" evidence="3">
    <location>
        <begin position="6"/>
        <end position="29"/>
    </location>
</feature>
<protein>
    <recommendedName>
        <fullName evidence="1">diguanylate cyclase</fullName>
        <ecNumber evidence="1">2.7.7.65</ecNumber>
    </recommendedName>
</protein>
<feature type="transmembrane region" description="Helical" evidence="3">
    <location>
        <begin position="96"/>
        <end position="113"/>
    </location>
</feature>
<keyword evidence="3" id="KW-0472">Membrane</keyword>
<dbReference type="InterPro" id="IPR043128">
    <property type="entry name" value="Rev_trsase/Diguanyl_cyclase"/>
</dbReference>
<sequence length="382" mass="40434">MNLELITICVLLATSIALFVAMSIAWFCFGRHQYSLFWTLAAGGAMLQWTIAIIGRLAFPESPLPSIITTQLVVMNSSLIAIAFRQRAGLKPRIGLWVTGNLIVFAAVSYVVADLHDAAWRAFIANAGCGALFLVAVGALLSNGRRAQPMEIATAAVATVFALFEMAVAGSALGFGSEGVAPAANTYRLVLGIGMPASYVALGISAVMLLVADLAHRLEALTTRDLETGALNRRGLDQAAVAAMANSRRRRLPLSVVLIDLHGVRAQRGGPSRAVLNQLLVGAADQLNALIREEDVFARLGPTRFCLLLGDTRLQQALVIARQAGAAVAASAAAGRSLKISWGVAQLRSEDFAFSLLLDRAEREMTGENGSDSTVARIRIAA</sequence>
<feature type="transmembrane region" description="Helical" evidence="3">
    <location>
        <begin position="153"/>
        <end position="175"/>
    </location>
</feature>
<keyword evidence="3" id="KW-0812">Transmembrane</keyword>
<proteinExistence type="predicted"/>
<dbReference type="NCBIfam" id="TIGR00254">
    <property type="entry name" value="GGDEF"/>
    <property type="match status" value="1"/>
</dbReference>
<dbReference type="PANTHER" id="PTHR45138">
    <property type="entry name" value="REGULATORY COMPONENTS OF SENSORY TRANSDUCTION SYSTEM"/>
    <property type="match status" value="1"/>
</dbReference>
<dbReference type="eggNOG" id="COG3706">
    <property type="taxonomic scope" value="Bacteria"/>
</dbReference>
<dbReference type="InterPro" id="IPR000160">
    <property type="entry name" value="GGDEF_dom"/>
</dbReference>
<dbReference type="Proteomes" id="UP000018851">
    <property type="component" value="Chromosome"/>
</dbReference>
<dbReference type="PROSITE" id="PS50887">
    <property type="entry name" value="GGDEF"/>
    <property type="match status" value="1"/>
</dbReference>
<dbReference type="PANTHER" id="PTHR45138:SF9">
    <property type="entry name" value="DIGUANYLATE CYCLASE DGCM-RELATED"/>
    <property type="match status" value="1"/>
</dbReference>
<evidence type="ECO:0000313" key="6">
    <source>
        <dbReference type="Proteomes" id="UP000018851"/>
    </source>
</evidence>
<feature type="transmembrane region" description="Helical" evidence="3">
    <location>
        <begin position="119"/>
        <end position="141"/>
    </location>
</feature>
<evidence type="ECO:0000313" key="5">
    <source>
        <dbReference type="EMBL" id="AHE54293.1"/>
    </source>
</evidence>
<gene>
    <name evidence="5" type="ORF">NX02_12975</name>
</gene>
<dbReference type="PATRIC" id="fig|1123269.5.peg.2525"/>
<dbReference type="EC" id="2.7.7.65" evidence="1"/>
<dbReference type="GO" id="GO:0052621">
    <property type="term" value="F:diguanylate cyclase activity"/>
    <property type="evidence" value="ECO:0007669"/>
    <property type="project" value="UniProtKB-EC"/>
</dbReference>
<dbReference type="SMART" id="SM00267">
    <property type="entry name" value="GGDEF"/>
    <property type="match status" value="1"/>
</dbReference>
<dbReference type="KEGG" id="ssan:NX02_12975"/>
<feature type="transmembrane region" description="Helical" evidence="3">
    <location>
        <begin position="187"/>
        <end position="211"/>
    </location>
</feature>
<evidence type="ECO:0000256" key="1">
    <source>
        <dbReference type="ARBA" id="ARBA00012528"/>
    </source>
</evidence>